<organism evidence="1 2">
    <name type="scientific">Syntrophus gentianae</name>
    <dbReference type="NCBI Taxonomy" id="43775"/>
    <lineage>
        <taxon>Bacteria</taxon>
        <taxon>Pseudomonadati</taxon>
        <taxon>Thermodesulfobacteriota</taxon>
        <taxon>Syntrophia</taxon>
        <taxon>Syntrophales</taxon>
        <taxon>Syntrophaceae</taxon>
        <taxon>Syntrophus</taxon>
    </lineage>
</organism>
<dbReference type="EMBL" id="FOBS01000032">
    <property type="protein sequence ID" value="SEM66750.1"/>
    <property type="molecule type" value="Genomic_DNA"/>
</dbReference>
<keyword evidence="2" id="KW-1185">Reference proteome</keyword>
<dbReference type="InterPro" id="IPR013382">
    <property type="entry name" value="CRISPR-assoc_prot_Cse2"/>
</dbReference>
<dbReference type="STRING" id="43775.SAMN04489760_1328"/>
<dbReference type="NCBIfam" id="TIGR02548">
    <property type="entry name" value="casB_cse2"/>
    <property type="match status" value="1"/>
</dbReference>
<reference evidence="1 2" key="1">
    <citation type="submission" date="2016-10" db="EMBL/GenBank/DDBJ databases">
        <authorList>
            <person name="de Groot N.N."/>
        </authorList>
    </citation>
    <scope>NUCLEOTIDE SEQUENCE [LARGE SCALE GENOMIC DNA]</scope>
    <source>
        <strain evidence="1 2">DSM 8423</strain>
    </source>
</reference>
<gene>
    <name evidence="1" type="ORF">SAMN04489760_1328</name>
</gene>
<dbReference type="AlphaFoldDB" id="A0A1H8A7U3"/>
<evidence type="ECO:0000313" key="2">
    <source>
        <dbReference type="Proteomes" id="UP000198744"/>
    </source>
</evidence>
<protein>
    <submittedName>
        <fullName evidence="1">CRISPR-associated protein, Cse2 family</fullName>
    </submittedName>
</protein>
<dbReference type="OrthoDB" id="5397892at2"/>
<dbReference type="InterPro" id="IPR038287">
    <property type="entry name" value="Cse2_sf"/>
</dbReference>
<dbReference type="RefSeq" id="WP_093884545.1">
    <property type="nucleotide sequence ID" value="NZ_FOBS01000032.1"/>
</dbReference>
<dbReference type="Proteomes" id="UP000198744">
    <property type="component" value="Unassembled WGS sequence"/>
</dbReference>
<dbReference type="Gene3D" id="1.10.520.40">
    <property type="entry name" value="CRISPR-associated protein Cse2"/>
    <property type="match status" value="1"/>
</dbReference>
<proteinExistence type="predicted"/>
<evidence type="ECO:0000313" key="1">
    <source>
        <dbReference type="EMBL" id="SEM66750.1"/>
    </source>
</evidence>
<accession>A0A1H8A7U3</accession>
<dbReference type="Pfam" id="PF09485">
    <property type="entry name" value="CRISPR_Cse2"/>
    <property type="match status" value="1"/>
</dbReference>
<name>A0A1H8A7U3_9BACT</name>
<sequence>MEKKELPDFMALYKKWKQLRPGPQAELRRIGKPDELIETPTFYRLFAGEAAQEWAKLAYQRLIFCLPCIKHTDEDVGLGKALARGKGVSEKRLFQVIRSEPPNDMIQLRRILQMVEPSVNWPRAAKLLWYWNQRSKRDLLEEYFMNHPK</sequence>